<keyword evidence="1" id="KW-0472">Membrane</keyword>
<evidence type="ECO:0000313" key="3">
    <source>
        <dbReference type="Proteomes" id="UP000799757"/>
    </source>
</evidence>
<protein>
    <submittedName>
        <fullName evidence="2">Uncharacterized protein</fullName>
    </submittedName>
</protein>
<dbReference type="OrthoDB" id="3797194at2759"/>
<organism evidence="2 3">
    <name type="scientific">Melanomma pulvis-pyrius CBS 109.77</name>
    <dbReference type="NCBI Taxonomy" id="1314802"/>
    <lineage>
        <taxon>Eukaryota</taxon>
        <taxon>Fungi</taxon>
        <taxon>Dikarya</taxon>
        <taxon>Ascomycota</taxon>
        <taxon>Pezizomycotina</taxon>
        <taxon>Dothideomycetes</taxon>
        <taxon>Pleosporomycetidae</taxon>
        <taxon>Pleosporales</taxon>
        <taxon>Melanommataceae</taxon>
        <taxon>Melanomma</taxon>
    </lineage>
</organism>
<feature type="transmembrane region" description="Helical" evidence="1">
    <location>
        <begin position="92"/>
        <end position="116"/>
    </location>
</feature>
<feature type="transmembrane region" description="Helical" evidence="1">
    <location>
        <begin position="167"/>
        <end position="188"/>
    </location>
</feature>
<keyword evidence="1" id="KW-1133">Transmembrane helix</keyword>
<dbReference type="AlphaFoldDB" id="A0A6A6X4D2"/>
<keyword evidence="3" id="KW-1185">Reference proteome</keyword>
<accession>A0A6A6X4D2</accession>
<keyword evidence="1" id="KW-0812">Transmembrane</keyword>
<gene>
    <name evidence="2" type="ORF">K505DRAFT_419464</name>
</gene>
<evidence type="ECO:0000313" key="2">
    <source>
        <dbReference type="EMBL" id="KAF2790975.1"/>
    </source>
</evidence>
<sequence length="216" mass="23529">MLVFLPPLLIALTISIVLFIIEQLTISLLNSQKGTVDFYDAFSEGLFGVGIHLNTTPTTLILCTSIVTAILSVLAALSFWKLRAGHEKKARFWASTNIIVTLGNMALAIACMAVSFRAQEGVGSGDLLDLIPIKAPTRETILCALDSAEGRQFWASAGCGLARTGRWMLVPLIIFSVVNVVLCLWQIAERGGAEWLFGGKKRSEEKQLGEYVSERL</sequence>
<dbReference type="Proteomes" id="UP000799757">
    <property type="component" value="Unassembled WGS sequence"/>
</dbReference>
<dbReference type="EMBL" id="MU002044">
    <property type="protein sequence ID" value="KAF2790975.1"/>
    <property type="molecule type" value="Genomic_DNA"/>
</dbReference>
<name>A0A6A6X4D2_9PLEO</name>
<reference evidence="2" key="1">
    <citation type="journal article" date="2020" name="Stud. Mycol.">
        <title>101 Dothideomycetes genomes: a test case for predicting lifestyles and emergence of pathogens.</title>
        <authorList>
            <person name="Haridas S."/>
            <person name="Albert R."/>
            <person name="Binder M."/>
            <person name="Bloem J."/>
            <person name="Labutti K."/>
            <person name="Salamov A."/>
            <person name="Andreopoulos B."/>
            <person name="Baker S."/>
            <person name="Barry K."/>
            <person name="Bills G."/>
            <person name="Bluhm B."/>
            <person name="Cannon C."/>
            <person name="Castanera R."/>
            <person name="Culley D."/>
            <person name="Daum C."/>
            <person name="Ezra D."/>
            <person name="Gonzalez J."/>
            <person name="Henrissat B."/>
            <person name="Kuo A."/>
            <person name="Liang C."/>
            <person name="Lipzen A."/>
            <person name="Lutzoni F."/>
            <person name="Magnuson J."/>
            <person name="Mondo S."/>
            <person name="Nolan M."/>
            <person name="Ohm R."/>
            <person name="Pangilinan J."/>
            <person name="Park H.-J."/>
            <person name="Ramirez L."/>
            <person name="Alfaro M."/>
            <person name="Sun H."/>
            <person name="Tritt A."/>
            <person name="Yoshinaga Y."/>
            <person name="Zwiers L.-H."/>
            <person name="Turgeon B."/>
            <person name="Goodwin S."/>
            <person name="Spatafora J."/>
            <person name="Crous P."/>
            <person name="Grigoriev I."/>
        </authorList>
    </citation>
    <scope>NUCLEOTIDE SEQUENCE</scope>
    <source>
        <strain evidence="2">CBS 109.77</strain>
    </source>
</reference>
<feature type="transmembrane region" description="Helical" evidence="1">
    <location>
        <begin position="55"/>
        <end position="80"/>
    </location>
</feature>
<evidence type="ECO:0000256" key="1">
    <source>
        <dbReference type="SAM" id="Phobius"/>
    </source>
</evidence>
<proteinExistence type="predicted"/>